<reference evidence="1" key="1">
    <citation type="submission" date="2018-08" db="EMBL/GenBank/DDBJ databases">
        <authorList>
            <person name="Rossello M."/>
        </authorList>
    </citation>
    <scope>NUCLEOTIDE SEQUENCE [LARGE SCALE GENOMIC DNA]</scope>
    <source>
        <strain evidence="1">cv. Chinese Spring</strain>
    </source>
</reference>
<dbReference type="Gramene" id="TraesJAG2A03G00690330.1">
    <property type="protein sequence ID" value="TraesJAG2A03G00690330.1.CDS1"/>
    <property type="gene ID" value="TraesJAG2A03G00690330"/>
</dbReference>
<dbReference type="Proteomes" id="UP000019116">
    <property type="component" value="Chromosome 2A"/>
</dbReference>
<keyword evidence="2" id="KW-1185">Reference proteome</keyword>
<dbReference type="Gramene" id="TraesCAD_scaffold_078043_01G000100.1">
    <property type="protein sequence ID" value="TraesCAD_scaffold_078043_01G000100.1"/>
    <property type="gene ID" value="TraesCAD_scaffold_078043_01G000100"/>
</dbReference>
<name>A0A3B6AXI8_WHEAT</name>
<dbReference type="AlphaFoldDB" id="A0A3B6AXI8"/>
<dbReference type="EnsemblPlants" id="TraesCS2A02G253400.1">
    <property type="protein sequence ID" value="TraesCS2A02G253400.1.cds1"/>
    <property type="gene ID" value="TraesCS2A02G253400"/>
</dbReference>
<dbReference type="Gramene" id="TraesSTA2A03G00688450.1">
    <property type="protein sequence ID" value="TraesSTA2A03G00688450.1.CDS1"/>
    <property type="gene ID" value="TraesSTA2A03G00688450"/>
</dbReference>
<protein>
    <submittedName>
        <fullName evidence="1">Uncharacterized protein</fullName>
    </submittedName>
</protein>
<sequence length="72" mass="7870">MGVPSMNVMEVDGAPRSVAGNIAEVEDDRRGEMVVELPLEGSTRAADFMEADMIVPTTEERQGRGWICRMDG</sequence>
<accession>A0A3B6AXI8</accession>
<dbReference type="Gramene" id="TraesRN2A0100585300.1">
    <property type="protein sequence ID" value="TraesRN2A0100585300.1"/>
    <property type="gene ID" value="TraesRN2A0100585300"/>
</dbReference>
<dbReference type="Gramene" id="TraesWEE_scaffold_110068_01G000200.1">
    <property type="protein sequence ID" value="TraesWEE_scaffold_110068_01G000200.1"/>
    <property type="gene ID" value="TraesWEE_scaffold_110068_01G000200"/>
</dbReference>
<dbReference type="Gramene" id="TraesCS2A03G0611300.1">
    <property type="protein sequence ID" value="TraesCS2A03G0611300.1.CDS1"/>
    <property type="gene ID" value="TraesCS2A03G0611300"/>
</dbReference>
<dbReference type="Gramene" id="TraesNOR2A03G00699510.1">
    <property type="protein sequence ID" value="TraesNOR2A03G00699510.1.CDS1"/>
    <property type="gene ID" value="TraesNOR2A03G00699510"/>
</dbReference>
<proteinExistence type="predicted"/>
<organism evidence="1">
    <name type="scientific">Triticum aestivum</name>
    <name type="common">Wheat</name>
    <dbReference type="NCBI Taxonomy" id="4565"/>
    <lineage>
        <taxon>Eukaryota</taxon>
        <taxon>Viridiplantae</taxon>
        <taxon>Streptophyta</taxon>
        <taxon>Embryophyta</taxon>
        <taxon>Tracheophyta</taxon>
        <taxon>Spermatophyta</taxon>
        <taxon>Magnoliopsida</taxon>
        <taxon>Liliopsida</taxon>
        <taxon>Poales</taxon>
        <taxon>Poaceae</taxon>
        <taxon>BOP clade</taxon>
        <taxon>Pooideae</taxon>
        <taxon>Triticodae</taxon>
        <taxon>Triticeae</taxon>
        <taxon>Triticinae</taxon>
        <taxon>Triticum</taxon>
    </lineage>
</organism>
<dbReference type="Gramene" id="TraesSYM2A03G00696750.1">
    <property type="protein sequence ID" value="TraesSYM2A03G00696750.1.CDS1"/>
    <property type="gene ID" value="TraesSYM2A03G00696750"/>
</dbReference>
<evidence type="ECO:0000313" key="1">
    <source>
        <dbReference type="EnsemblPlants" id="TraesCS2A02G253400.1.cds1"/>
    </source>
</evidence>
<dbReference type="Gramene" id="TraesLDM2A03G00692890.1">
    <property type="protein sequence ID" value="TraesLDM2A03G00692890.1.CDS1"/>
    <property type="gene ID" value="TraesLDM2A03G00692890"/>
</dbReference>
<dbReference type="Gramene" id="TraesARI2A03G00697150.1">
    <property type="protein sequence ID" value="TraesARI2A03G00697150.1.CDS1"/>
    <property type="gene ID" value="TraesARI2A03G00697150"/>
</dbReference>
<dbReference type="Gramene" id="TraesMAC2A03G00688830.1">
    <property type="protein sequence ID" value="TraesMAC2A03G00688830.1.CDS1"/>
    <property type="gene ID" value="TraesMAC2A03G00688830"/>
</dbReference>
<dbReference type="Gramene" id="TraesPARA_EIv1.0_0403120.1">
    <property type="protein sequence ID" value="TraesPARA_EIv1.0_0403120.1.CDS1"/>
    <property type="gene ID" value="TraesPARA_EIv1.0_0403120"/>
</dbReference>
<dbReference type="Gramene" id="TraesCS2A02G253400.1">
    <property type="protein sequence ID" value="TraesCS2A02G253400.1.cds1"/>
    <property type="gene ID" value="TraesCS2A02G253400"/>
</dbReference>
<evidence type="ECO:0000313" key="2">
    <source>
        <dbReference type="Proteomes" id="UP000019116"/>
    </source>
</evidence>
<reference evidence="1" key="2">
    <citation type="submission" date="2018-10" db="UniProtKB">
        <authorList>
            <consortium name="EnsemblPlants"/>
        </authorList>
    </citation>
    <scope>IDENTIFICATION</scope>
</reference>
<dbReference type="Gramene" id="TraesLAC2A03G00694100.1">
    <property type="protein sequence ID" value="TraesLAC2A03G00694100.1.CDS1"/>
    <property type="gene ID" value="TraesLAC2A03G00694100"/>
</dbReference>